<protein>
    <submittedName>
        <fullName evidence="1">Uncharacterized protein</fullName>
    </submittedName>
</protein>
<dbReference type="HOGENOM" id="CLU_980461_0_0_1"/>
<dbReference type="EMBL" id="KL198014">
    <property type="protein sequence ID" value="KDQ22110.1"/>
    <property type="molecule type" value="Genomic_DNA"/>
</dbReference>
<dbReference type="InParanoid" id="A0A067N552"/>
<evidence type="ECO:0000313" key="2">
    <source>
        <dbReference type="Proteomes" id="UP000027073"/>
    </source>
</evidence>
<evidence type="ECO:0000313" key="1">
    <source>
        <dbReference type="EMBL" id="KDQ22110.1"/>
    </source>
</evidence>
<reference evidence="2" key="1">
    <citation type="journal article" date="2014" name="Proc. Natl. Acad. Sci. U.S.A.">
        <title>Extensive sampling of basidiomycete genomes demonstrates inadequacy of the white-rot/brown-rot paradigm for wood decay fungi.</title>
        <authorList>
            <person name="Riley R."/>
            <person name="Salamov A.A."/>
            <person name="Brown D.W."/>
            <person name="Nagy L.G."/>
            <person name="Floudas D."/>
            <person name="Held B.W."/>
            <person name="Levasseur A."/>
            <person name="Lombard V."/>
            <person name="Morin E."/>
            <person name="Otillar R."/>
            <person name="Lindquist E.A."/>
            <person name="Sun H."/>
            <person name="LaButti K.M."/>
            <person name="Schmutz J."/>
            <person name="Jabbour D."/>
            <person name="Luo H."/>
            <person name="Baker S.E."/>
            <person name="Pisabarro A.G."/>
            <person name="Walton J.D."/>
            <person name="Blanchette R.A."/>
            <person name="Henrissat B."/>
            <person name="Martin F."/>
            <person name="Cullen D."/>
            <person name="Hibbett D.S."/>
            <person name="Grigoriev I.V."/>
        </authorList>
    </citation>
    <scope>NUCLEOTIDE SEQUENCE [LARGE SCALE GENOMIC DNA]</scope>
    <source>
        <strain evidence="2">PC15</strain>
    </source>
</reference>
<dbReference type="OrthoDB" id="3035470at2759"/>
<accession>A0A067N552</accession>
<dbReference type="VEuPathDB" id="FungiDB:PLEOSDRAFT_163015"/>
<proteinExistence type="predicted"/>
<name>A0A067N552_PLEO1</name>
<dbReference type="Proteomes" id="UP000027073">
    <property type="component" value="Unassembled WGS sequence"/>
</dbReference>
<sequence>MEPQSAEAKPNDRTISSVTQVHEKAIQELTKSNRALFLCLKSFFENHKREGWLKRLVTSSTPVDKAYQSLHHHAGSFFRLVESSIRVSSAGVAITKMAIFLLSAPAGPPIQVIQLATRLRPYAVQCRLEAKKMENACRELRTQIMDTYKSVGFEVESYTKHDMDNTDALQDIQDGGLLKALTDSVGQLADTITKLVSWWGDVEIDLSNITNLIDVSRGVSLLIRTWKDLQRSYQLYNKEIMVQQDYYKSELRYALPNRGLLSFFRK</sequence>
<organism evidence="1 2">
    <name type="scientific">Pleurotus ostreatus (strain PC15)</name>
    <name type="common">Oyster mushroom</name>
    <dbReference type="NCBI Taxonomy" id="1137138"/>
    <lineage>
        <taxon>Eukaryota</taxon>
        <taxon>Fungi</taxon>
        <taxon>Dikarya</taxon>
        <taxon>Basidiomycota</taxon>
        <taxon>Agaricomycotina</taxon>
        <taxon>Agaricomycetes</taxon>
        <taxon>Agaricomycetidae</taxon>
        <taxon>Agaricales</taxon>
        <taxon>Pleurotineae</taxon>
        <taxon>Pleurotaceae</taxon>
        <taxon>Pleurotus</taxon>
    </lineage>
</organism>
<gene>
    <name evidence="1" type="ORF">PLEOSDRAFT_163015</name>
</gene>
<dbReference type="AlphaFoldDB" id="A0A067N552"/>